<evidence type="ECO:0000313" key="2">
    <source>
        <dbReference type="Proteomes" id="UP000308652"/>
    </source>
</evidence>
<protein>
    <submittedName>
        <fullName evidence="1">Uncharacterized protein</fullName>
    </submittedName>
</protein>
<keyword evidence="2" id="KW-1185">Reference proteome</keyword>
<proteinExistence type="predicted"/>
<organism evidence="1 2">
    <name type="scientific">Crucibulum laeve</name>
    <dbReference type="NCBI Taxonomy" id="68775"/>
    <lineage>
        <taxon>Eukaryota</taxon>
        <taxon>Fungi</taxon>
        <taxon>Dikarya</taxon>
        <taxon>Basidiomycota</taxon>
        <taxon>Agaricomycotina</taxon>
        <taxon>Agaricomycetes</taxon>
        <taxon>Agaricomycetidae</taxon>
        <taxon>Agaricales</taxon>
        <taxon>Agaricineae</taxon>
        <taxon>Nidulariaceae</taxon>
        <taxon>Crucibulum</taxon>
    </lineage>
</organism>
<sequence length="179" mass="20047">MLGPSWVECTRKNAEIYKYLELHQPETLSASDSRRDLIYQYHRAVVRHHNRIDAFAFHTILWTTMMANHMGTNNAKIRVSHSGGWRRLCGISSVRTAMLLPYLCLLVLSVTRGSCSVIIASEIMLSLGNKITLDVGLAIEVFFVCCVTSLLLPFTVSDPGPTIDVLFVPVIDILDILDL</sequence>
<reference evidence="1 2" key="1">
    <citation type="journal article" date="2019" name="Nat. Ecol. Evol.">
        <title>Megaphylogeny resolves global patterns of mushroom evolution.</title>
        <authorList>
            <person name="Varga T."/>
            <person name="Krizsan K."/>
            <person name="Foldi C."/>
            <person name="Dima B."/>
            <person name="Sanchez-Garcia M."/>
            <person name="Sanchez-Ramirez S."/>
            <person name="Szollosi G.J."/>
            <person name="Szarkandi J.G."/>
            <person name="Papp V."/>
            <person name="Albert L."/>
            <person name="Andreopoulos W."/>
            <person name="Angelini C."/>
            <person name="Antonin V."/>
            <person name="Barry K.W."/>
            <person name="Bougher N.L."/>
            <person name="Buchanan P."/>
            <person name="Buyck B."/>
            <person name="Bense V."/>
            <person name="Catcheside P."/>
            <person name="Chovatia M."/>
            <person name="Cooper J."/>
            <person name="Damon W."/>
            <person name="Desjardin D."/>
            <person name="Finy P."/>
            <person name="Geml J."/>
            <person name="Haridas S."/>
            <person name="Hughes K."/>
            <person name="Justo A."/>
            <person name="Karasinski D."/>
            <person name="Kautmanova I."/>
            <person name="Kiss B."/>
            <person name="Kocsube S."/>
            <person name="Kotiranta H."/>
            <person name="LaButti K.M."/>
            <person name="Lechner B.E."/>
            <person name="Liimatainen K."/>
            <person name="Lipzen A."/>
            <person name="Lukacs Z."/>
            <person name="Mihaltcheva S."/>
            <person name="Morgado L.N."/>
            <person name="Niskanen T."/>
            <person name="Noordeloos M.E."/>
            <person name="Ohm R.A."/>
            <person name="Ortiz-Santana B."/>
            <person name="Ovrebo C."/>
            <person name="Racz N."/>
            <person name="Riley R."/>
            <person name="Savchenko A."/>
            <person name="Shiryaev A."/>
            <person name="Soop K."/>
            <person name="Spirin V."/>
            <person name="Szebenyi C."/>
            <person name="Tomsovsky M."/>
            <person name="Tulloss R.E."/>
            <person name="Uehling J."/>
            <person name="Grigoriev I.V."/>
            <person name="Vagvolgyi C."/>
            <person name="Papp T."/>
            <person name="Martin F.M."/>
            <person name="Miettinen O."/>
            <person name="Hibbett D.S."/>
            <person name="Nagy L.G."/>
        </authorList>
    </citation>
    <scope>NUCLEOTIDE SEQUENCE [LARGE SCALE GENOMIC DNA]</scope>
    <source>
        <strain evidence="1 2">CBS 166.37</strain>
    </source>
</reference>
<dbReference type="EMBL" id="ML213664">
    <property type="protein sequence ID" value="TFK32762.1"/>
    <property type="molecule type" value="Genomic_DNA"/>
</dbReference>
<name>A0A5C3LJI1_9AGAR</name>
<dbReference type="Proteomes" id="UP000308652">
    <property type="component" value="Unassembled WGS sequence"/>
</dbReference>
<evidence type="ECO:0000313" key="1">
    <source>
        <dbReference type="EMBL" id="TFK32762.1"/>
    </source>
</evidence>
<dbReference type="AlphaFoldDB" id="A0A5C3LJI1"/>
<gene>
    <name evidence="1" type="ORF">BDQ12DRAFT_670821</name>
</gene>
<accession>A0A5C3LJI1</accession>